<sequence length="407" mass="44483">YITGSLDGSVALYDIRARIASGQQQKKDDLPGNSATTTYIYTTKPALESGNSSERHQEAIMEVKCTENRSVGVGVGQEGGSGSGGGSGQSEHGGEVLSTISLDGRVIQWQTSKGLEHTELMRLKRLDPKTKQAFSNTLLSRTAAGTCFDFSPADPMFYIVGTEDGNIHKCSRSYPDFVDTYYGHMGAIKRLQWNSFDSDYFLSAGADGTIRLWHSEHSSKPILIFSSLRDTPNDICWSPVASTVFAIGMNDGGVAVWDLSSSVVDPVAITNQDPDRPIISVKFHENGQLLFAGDTLGCVSVFRLANIGPMNAYSTYARKKGVAKIKKRTHYQRIPQAEQGEVLRAAIKKETGELNESTPLSYTPKVSLLSQPKEGELLDGGVEEQEDEEDIDEHAEELENEEILDED</sequence>
<dbReference type="Gene3D" id="2.130.10.10">
    <property type="entry name" value="YVTN repeat-like/Quinoprotein amine dehydrogenase"/>
    <property type="match status" value="1"/>
</dbReference>
<dbReference type="EMBL" id="SNRW01005000">
    <property type="protein sequence ID" value="KAA6386010.1"/>
    <property type="molecule type" value="Genomic_DNA"/>
</dbReference>
<dbReference type="GO" id="GO:0045504">
    <property type="term" value="F:dynein heavy chain binding"/>
    <property type="evidence" value="ECO:0007669"/>
    <property type="project" value="TreeGrafter"/>
</dbReference>
<dbReference type="InterPro" id="IPR015943">
    <property type="entry name" value="WD40/YVTN_repeat-like_dom_sf"/>
</dbReference>
<dbReference type="GO" id="GO:0003341">
    <property type="term" value="P:cilium movement"/>
    <property type="evidence" value="ECO:0007669"/>
    <property type="project" value="TreeGrafter"/>
</dbReference>
<gene>
    <name evidence="14" type="ORF">EZS28_018464</name>
</gene>
<proteinExistence type="predicted"/>
<dbReference type="SMART" id="SM00320">
    <property type="entry name" value="WD40"/>
    <property type="match status" value="5"/>
</dbReference>
<dbReference type="GO" id="GO:0120293">
    <property type="term" value="C:dynein axonemal particle"/>
    <property type="evidence" value="ECO:0007669"/>
    <property type="project" value="UniProtKB-SubCell"/>
</dbReference>
<evidence type="ECO:0000256" key="2">
    <source>
        <dbReference type="ARBA" id="ARBA00022490"/>
    </source>
</evidence>
<name>A0A5J4VUD2_9EUKA</name>
<feature type="compositionally biased region" description="Gly residues" evidence="13">
    <location>
        <begin position="73"/>
        <end position="88"/>
    </location>
</feature>
<evidence type="ECO:0000256" key="7">
    <source>
        <dbReference type="ARBA" id="ARBA00023212"/>
    </source>
</evidence>
<dbReference type="GO" id="GO:0045503">
    <property type="term" value="F:dynein light chain binding"/>
    <property type="evidence" value="ECO:0007669"/>
    <property type="project" value="TreeGrafter"/>
</dbReference>
<keyword evidence="8" id="KW-0966">Cell projection</keyword>
<evidence type="ECO:0000313" key="14">
    <source>
        <dbReference type="EMBL" id="KAA6386010.1"/>
    </source>
</evidence>
<feature type="region of interest" description="Disordered" evidence="13">
    <location>
        <begin position="71"/>
        <end position="94"/>
    </location>
</feature>
<keyword evidence="6" id="KW-0969">Cilium</keyword>
<keyword evidence="2" id="KW-0963">Cytoplasm</keyword>
<evidence type="ECO:0000256" key="8">
    <source>
        <dbReference type="ARBA" id="ARBA00023273"/>
    </source>
</evidence>
<protein>
    <recommendedName>
        <fullName evidence="10">Dynein axonemal intermediate chain 4</fullName>
    </recommendedName>
    <alternativeName>
        <fullName evidence="11">WD repeat-containing protein 78</fullName>
    </alternativeName>
</protein>
<evidence type="ECO:0000256" key="9">
    <source>
        <dbReference type="ARBA" id="ARBA00024190"/>
    </source>
</evidence>
<evidence type="ECO:0000256" key="10">
    <source>
        <dbReference type="ARBA" id="ARBA00040002"/>
    </source>
</evidence>
<evidence type="ECO:0000256" key="1">
    <source>
        <dbReference type="ARBA" id="ARBA00004611"/>
    </source>
</evidence>
<feature type="compositionally biased region" description="Acidic residues" evidence="13">
    <location>
        <begin position="381"/>
        <end position="407"/>
    </location>
</feature>
<evidence type="ECO:0000256" key="6">
    <source>
        <dbReference type="ARBA" id="ARBA00023069"/>
    </source>
</evidence>
<dbReference type="InterPro" id="IPR050687">
    <property type="entry name" value="Dynein_IC"/>
</dbReference>
<dbReference type="PANTHER" id="PTHR12442:SF12">
    <property type="entry name" value="DYNEIN AXONEMAL INTERMEDIATE CHAIN 4"/>
    <property type="match status" value="1"/>
</dbReference>
<accession>A0A5J4VUD2</accession>
<keyword evidence="5" id="KW-0282">Flagellum</keyword>
<comment type="caution">
    <text evidence="14">The sequence shown here is derived from an EMBL/GenBank/DDBJ whole genome shotgun (WGS) entry which is preliminary data.</text>
</comment>
<keyword evidence="4" id="KW-0677">Repeat</keyword>
<dbReference type="PANTHER" id="PTHR12442">
    <property type="entry name" value="DYNEIN INTERMEDIATE CHAIN"/>
    <property type="match status" value="1"/>
</dbReference>
<dbReference type="AlphaFoldDB" id="A0A5J4VUD2"/>
<evidence type="ECO:0000256" key="11">
    <source>
        <dbReference type="ARBA" id="ARBA00041557"/>
    </source>
</evidence>
<evidence type="ECO:0000256" key="12">
    <source>
        <dbReference type="PROSITE-ProRule" id="PRU00221"/>
    </source>
</evidence>
<dbReference type="Pfam" id="PF00400">
    <property type="entry name" value="WD40"/>
    <property type="match status" value="1"/>
</dbReference>
<dbReference type="GO" id="GO:0005858">
    <property type="term" value="C:axonemal dynein complex"/>
    <property type="evidence" value="ECO:0007669"/>
    <property type="project" value="TreeGrafter"/>
</dbReference>
<dbReference type="InterPro" id="IPR036322">
    <property type="entry name" value="WD40_repeat_dom_sf"/>
</dbReference>
<evidence type="ECO:0000313" key="15">
    <source>
        <dbReference type="Proteomes" id="UP000324800"/>
    </source>
</evidence>
<evidence type="ECO:0000256" key="3">
    <source>
        <dbReference type="ARBA" id="ARBA00022574"/>
    </source>
</evidence>
<comment type="subcellular location">
    <subcellularLocation>
        <location evidence="1">Cytoplasm</location>
        <location evidence="1">Cytoskeleton</location>
        <location evidence="1">Flagellum axoneme</location>
    </subcellularLocation>
    <subcellularLocation>
        <location evidence="9">Dynein axonemal particle</location>
    </subcellularLocation>
</comment>
<evidence type="ECO:0000256" key="4">
    <source>
        <dbReference type="ARBA" id="ARBA00022737"/>
    </source>
</evidence>
<feature type="region of interest" description="Disordered" evidence="13">
    <location>
        <begin position="365"/>
        <end position="407"/>
    </location>
</feature>
<dbReference type="InterPro" id="IPR001680">
    <property type="entry name" value="WD40_rpt"/>
</dbReference>
<dbReference type="PROSITE" id="PS50294">
    <property type="entry name" value="WD_REPEATS_REGION"/>
    <property type="match status" value="1"/>
</dbReference>
<keyword evidence="3 12" id="KW-0853">WD repeat</keyword>
<evidence type="ECO:0000256" key="5">
    <source>
        <dbReference type="ARBA" id="ARBA00022846"/>
    </source>
</evidence>
<reference evidence="14 15" key="1">
    <citation type="submission" date="2019-03" db="EMBL/GenBank/DDBJ databases">
        <title>Single cell metagenomics reveals metabolic interactions within the superorganism composed of flagellate Streblomastix strix and complex community of Bacteroidetes bacteria on its surface.</title>
        <authorList>
            <person name="Treitli S.C."/>
            <person name="Kolisko M."/>
            <person name="Husnik F."/>
            <person name="Keeling P."/>
            <person name="Hampl V."/>
        </authorList>
    </citation>
    <scope>NUCLEOTIDE SEQUENCE [LARGE SCALE GENOMIC DNA]</scope>
    <source>
        <strain evidence="14">ST1C</strain>
    </source>
</reference>
<dbReference type="Proteomes" id="UP000324800">
    <property type="component" value="Unassembled WGS sequence"/>
</dbReference>
<evidence type="ECO:0000256" key="13">
    <source>
        <dbReference type="SAM" id="MobiDB-lite"/>
    </source>
</evidence>
<dbReference type="OrthoDB" id="366230at2759"/>
<organism evidence="14 15">
    <name type="scientific">Streblomastix strix</name>
    <dbReference type="NCBI Taxonomy" id="222440"/>
    <lineage>
        <taxon>Eukaryota</taxon>
        <taxon>Metamonada</taxon>
        <taxon>Preaxostyla</taxon>
        <taxon>Oxymonadida</taxon>
        <taxon>Streblomastigidae</taxon>
        <taxon>Streblomastix</taxon>
    </lineage>
</organism>
<dbReference type="PROSITE" id="PS50082">
    <property type="entry name" value="WD_REPEATS_2"/>
    <property type="match status" value="1"/>
</dbReference>
<feature type="repeat" description="WD" evidence="12">
    <location>
        <begin position="181"/>
        <end position="213"/>
    </location>
</feature>
<keyword evidence="7" id="KW-0206">Cytoskeleton</keyword>
<feature type="non-terminal residue" evidence="14">
    <location>
        <position position="1"/>
    </location>
</feature>
<dbReference type="SUPFAM" id="SSF50978">
    <property type="entry name" value="WD40 repeat-like"/>
    <property type="match status" value="1"/>
</dbReference>